<protein>
    <submittedName>
        <fullName evidence="1">Uncharacterized protein</fullName>
    </submittedName>
</protein>
<evidence type="ECO:0000313" key="1">
    <source>
        <dbReference type="EMBL" id="KAI0055510.1"/>
    </source>
</evidence>
<dbReference type="Proteomes" id="UP000814140">
    <property type="component" value="Unassembled WGS sequence"/>
</dbReference>
<reference evidence="1" key="1">
    <citation type="submission" date="2021-03" db="EMBL/GenBank/DDBJ databases">
        <authorList>
            <consortium name="DOE Joint Genome Institute"/>
            <person name="Ahrendt S."/>
            <person name="Looney B.P."/>
            <person name="Miyauchi S."/>
            <person name="Morin E."/>
            <person name="Drula E."/>
            <person name="Courty P.E."/>
            <person name="Chicoki N."/>
            <person name="Fauchery L."/>
            <person name="Kohler A."/>
            <person name="Kuo A."/>
            <person name="Labutti K."/>
            <person name="Pangilinan J."/>
            <person name="Lipzen A."/>
            <person name="Riley R."/>
            <person name="Andreopoulos W."/>
            <person name="He G."/>
            <person name="Johnson J."/>
            <person name="Barry K.W."/>
            <person name="Grigoriev I.V."/>
            <person name="Nagy L."/>
            <person name="Hibbett D."/>
            <person name="Henrissat B."/>
            <person name="Matheny P.B."/>
            <person name="Labbe J."/>
            <person name="Martin F."/>
        </authorList>
    </citation>
    <scope>NUCLEOTIDE SEQUENCE</scope>
    <source>
        <strain evidence="1">HHB10654</strain>
    </source>
</reference>
<evidence type="ECO:0000313" key="2">
    <source>
        <dbReference type="Proteomes" id="UP000814140"/>
    </source>
</evidence>
<sequence>MPTENATVDLQDAQVTGATQAISGPAAGVGEPATTGRGASGGQAVGGGNAGGREGRRVQAAWPGLVSHGGWRLAYWGGDADGPLLWVWAPNGFDSGTVRGVKFYVWMDADGFVHNIPLPVL</sequence>
<organism evidence="1 2">
    <name type="scientific">Artomyces pyxidatus</name>
    <dbReference type="NCBI Taxonomy" id="48021"/>
    <lineage>
        <taxon>Eukaryota</taxon>
        <taxon>Fungi</taxon>
        <taxon>Dikarya</taxon>
        <taxon>Basidiomycota</taxon>
        <taxon>Agaricomycotina</taxon>
        <taxon>Agaricomycetes</taxon>
        <taxon>Russulales</taxon>
        <taxon>Auriscalpiaceae</taxon>
        <taxon>Artomyces</taxon>
    </lineage>
</organism>
<gene>
    <name evidence="1" type="ORF">BV25DRAFT_1842911</name>
</gene>
<comment type="caution">
    <text evidence="1">The sequence shown here is derived from an EMBL/GenBank/DDBJ whole genome shotgun (WGS) entry which is preliminary data.</text>
</comment>
<reference evidence="1" key="2">
    <citation type="journal article" date="2022" name="New Phytol.">
        <title>Evolutionary transition to the ectomycorrhizal habit in the genomes of a hyperdiverse lineage of mushroom-forming fungi.</title>
        <authorList>
            <person name="Looney B."/>
            <person name="Miyauchi S."/>
            <person name="Morin E."/>
            <person name="Drula E."/>
            <person name="Courty P.E."/>
            <person name="Kohler A."/>
            <person name="Kuo A."/>
            <person name="LaButti K."/>
            <person name="Pangilinan J."/>
            <person name="Lipzen A."/>
            <person name="Riley R."/>
            <person name="Andreopoulos W."/>
            <person name="He G."/>
            <person name="Johnson J."/>
            <person name="Nolan M."/>
            <person name="Tritt A."/>
            <person name="Barry K.W."/>
            <person name="Grigoriev I.V."/>
            <person name="Nagy L.G."/>
            <person name="Hibbett D."/>
            <person name="Henrissat B."/>
            <person name="Matheny P.B."/>
            <person name="Labbe J."/>
            <person name="Martin F.M."/>
        </authorList>
    </citation>
    <scope>NUCLEOTIDE SEQUENCE</scope>
    <source>
        <strain evidence="1">HHB10654</strain>
    </source>
</reference>
<name>A0ACB8SHI0_9AGAM</name>
<proteinExistence type="predicted"/>
<keyword evidence="2" id="KW-1185">Reference proteome</keyword>
<dbReference type="EMBL" id="MU277289">
    <property type="protein sequence ID" value="KAI0055510.1"/>
    <property type="molecule type" value="Genomic_DNA"/>
</dbReference>
<accession>A0ACB8SHI0</accession>